<evidence type="ECO:0000313" key="3">
    <source>
        <dbReference type="Proteomes" id="UP000688137"/>
    </source>
</evidence>
<feature type="compositionally biased region" description="Polar residues" evidence="1">
    <location>
        <begin position="81"/>
        <end position="118"/>
    </location>
</feature>
<comment type="caution">
    <text evidence="2">The sequence shown here is derived from an EMBL/GenBank/DDBJ whole genome shotgun (WGS) entry which is preliminary data.</text>
</comment>
<gene>
    <name evidence="2" type="ORF">PPRIM_AZ9-3.1.T0230215</name>
</gene>
<accession>A0A8S1KKA5</accession>
<dbReference type="OMA" id="RAQINDE"/>
<organism evidence="2 3">
    <name type="scientific">Paramecium primaurelia</name>
    <dbReference type="NCBI Taxonomy" id="5886"/>
    <lineage>
        <taxon>Eukaryota</taxon>
        <taxon>Sar</taxon>
        <taxon>Alveolata</taxon>
        <taxon>Ciliophora</taxon>
        <taxon>Intramacronucleata</taxon>
        <taxon>Oligohymenophorea</taxon>
        <taxon>Peniculida</taxon>
        <taxon>Parameciidae</taxon>
        <taxon>Paramecium</taxon>
    </lineage>
</organism>
<dbReference type="AlphaFoldDB" id="A0A8S1KKA5"/>
<sequence>MSIVVVSTQNTQKEIPEKGTNFGDLIDEFEPSGKFVDYQFAYDGKILQNISKATKLAAICQGKGGRIEIQRKQSNQQFSKILSTNPQPNQPSPFTQQTYQQNTPSINQQEQKSSSIQKGEQPASVWDTVLQPNLQNPQEKQQVNFGSNPQLKASPFIKPSVQQSAGQNSFTPIPVNVSATPGPFVPAAVSTPPGPFVPSAVPTPPGPFVPAAVSTQAPPFSQNQPINIISPPIPKFTQPPVISQTIQQPQTQTLRKTVKYKSQINDEQKIINDYKIKITEKGNRVELESEKYDMKVVFLEENANEKIQSEIKKQLTKDAYPQDIKLLVKCLVGEENQSTKVIFKKNFDGLAIQWATGLITLFDFKLDY</sequence>
<protein>
    <submittedName>
        <fullName evidence="2">Uncharacterized protein</fullName>
    </submittedName>
</protein>
<keyword evidence="3" id="KW-1185">Reference proteome</keyword>
<dbReference type="Proteomes" id="UP000688137">
    <property type="component" value="Unassembled WGS sequence"/>
</dbReference>
<proteinExistence type="predicted"/>
<name>A0A8S1KKA5_PARPR</name>
<evidence type="ECO:0000256" key="1">
    <source>
        <dbReference type="SAM" id="MobiDB-lite"/>
    </source>
</evidence>
<feature type="region of interest" description="Disordered" evidence="1">
    <location>
        <begin position="81"/>
        <end position="122"/>
    </location>
</feature>
<evidence type="ECO:0000313" key="2">
    <source>
        <dbReference type="EMBL" id="CAD8055508.1"/>
    </source>
</evidence>
<dbReference type="EMBL" id="CAJJDM010000021">
    <property type="protein sequence ID" value="CAD8055508.1"/>
    <property type="molecule type" value="Genomic_DNA"/>
</dbReference>
<reference evidence="2" key="1">
    <citation type="submission" date="2021-01" db="EMBL/GenBank/DDBJ databases">
        <authorList>
            <consortium name="Genoscope - CEA"/>
            <person name="William W."/>
        </authorList>
    </citation>
    <scope>NUCLEOTIDE SEQUENCE</scope>
</reference>